<evidence type="ECO:0000256" key="3">
    <source>
        <dbReference type="ARBA" id="ARBA00022475"/>
    </source>
</evidence>
<evidence type="ECO:0000256" key="4">
    <source>
        <dbReference type="ARBA" id="ARBA00022692"/>
    </source>
</evidence>
<evidence type="ECO:0000256" key="1">
    <source>
        <dbReference type="ARBA" id="ARBA00004651"/>
    </source>
</evidence>
<feature type="domain" description="VTT" evidence="8">
    <location>
        <begin position="36"/>
        <end position="160"/>
    </location>
</feature>
<keyword evidence="10" id="KW-1185">Reference proteome</keyword>
<comment type="caution">
    <text evidence="9">The sequence shown here is derived from an EMBL/GenBank/DDBJ whole genome shotgun (WGS) entry which is preliminary data.</text>
</comment>
<keyword evidence="4 7" id="KW-0812">Transmembrane</keyword>
<keyword evidence="5 7" id="KW-1133">Transmembrane helix</keyword>
<evidence type="ECO:0000259" key="8">
    <source>
        <dbReference type="Pfam" id="PF09335"/>
    </source>
</evidence>
<dbReference type="PANTHER" id="PTHR42709:SF6">
    <property type="entry name" value="UNDECAPRENYL PHOSPHATE TRANSPORTER A"/>
    <property type="match status" value="1"/>
</dbReference>
<dbReference type="RefSeq" id="WP_141339184.1">
    <property type="nucleotide sequence ID" value="NZ_JBHMAX010000005.1"/>
</dbReference>
<comment type="similarity">
    <text evidence="2">Belongs to the DedA family.</text>
</comment>
<dbReference type="EMBL" id="JBHMAX010000005">
    <property type="protein sequence ID" value="MFB9730925.1"/>
    <property type="molecule type" value="Genomic_DNA"/>
</dbReference>
<evidence type="ECO:0000256" key="6">
    <source>
        <dbReference type="ARBA" id="ARBA00023136"/>
    </source>
</evidence>
<comment type="subcellular location">
    <subcellularLocation>
        <location evidence="1">Cell membrane</location>
        <topology evidence="1">Multi-pass membrane protein</topology>
    </subcellularLocation>
</comment>
<reference evidence="9 10" key="1">
    <citation type="submission" date="2024-09" db="EMBL/GenBank/DDBJ databases">
        <authorList>
            <person name="Sun Q."/>
            <person name="Mori K."/>
        </authorList>
    </citation>
    <scope>NUCLEOTIDE SEQUENCE [LARGE SCALE GENOMIC DNA]</scope>
    <source>
        <strain evidence="9 10">JCM 12763</strain>
    </source>
</reference>
<feature type="transmembrane region" description="Helical" evidence="7">
    <location>
        <begin position="171"/>
        <end position="188"/>
    </location>
</feature>
<evidence type="ECO:0000256" key="5">
    <source>
        <dbReference type="ARBA" id="ARBA00022989"/>
    </source>
</evidence>
<feature type="transmembrane region" description="Helical" evidence="7">
    <location>
        <begin position="16"/>
        <end position="35"/>
    </location>
</feature>
<keyword evidence="6 7" id="KW-0472">Membrane</keyword>
<accession>A0ABV5UZE0</accession>
<dbReference type="Pfam" id="PF09335">
    <property type="entry name" value="VTT_dom"/>
    <property type="match status" value="1"/>
</dbReference>
<evidence type="ECO:0000256" key="7">
    <source>
        <dbReference type="SAM" id="Phobius"/>
    </source>
</evidence>
<dbReference type="PANTHER" id="PTHR42709">
    <property type="entry name" value="ALKALINE PHOSPHATASE LIKE PROTEIN"/>
    <property type="match status" value="1"/>
</dbReference>
<feature type="transmembrane region" description="Helical" evidence="7">
    <location>
        <begin position="140"/>
        <end position="165"/>
    </location>
</feature>
<sequence>MIEALNAFIESHADSAWLLPVVLLVCVVDGILPPAPAETVMVALGAVAVAEGEPNVWALIAVAALGGFLGDNLTYSLGRYTRLGRLRESPRPKVRSFVTWVTGLLLRRGGMIIVACRYIPGGRQIVNLTAGAMEFPRRRFVLFDSVAVTSWAAYNVGIGALAGNWVQEQPLLAIVVALVLALVLGWVAEQAARWWRARTEARVTAAAR</sequence>
<evidence type="ECO:0000313" key="10">
    <source>
        <dbReference type="Proteomes" id="UP001589613"/>
    </source>
</evidence>
<dbReference type="InterPro" id="IPR051311">
    <property type="entry name" value="DedA_domain"/>
</dbReference>
<dbReference type="InterPro" id="IPR032816">
    <property type="entry name" value="VTT_dom"/>
</dbReference>
<keyword evidence="3" id="KW-1003">Cell membrane</keyword>
<evidence type="ECO:0000313" key="9">
    <source>
        <dbReference type="EMBL" id="MFB9730925.1"/>
    </source>
</evidence>
<name>A0ABV5UZE0_9MICO</name>
<protein>
    <submittedName>
        <fullName evidence="9">DedA family protein</fullName>
    </submittedName>
</protein>
<organism evidence="9 10">
    <name type="scientific">Ornithinimicrobium kibberense</name>
    <dbReference type="NCBI Taxonomy" id="282060"/>
    <lineage>
        <taxon>Bacteria</taxon>
        <taxon>Bacillati</taxon>
        <taxon>Actinomycetota</taxon>
        <taxon>Actinomycetes</taxon>
        <taxon>Micrococcales</taxon>
        <taxon>Ornithinimicrobiaceae</taxon>
        <taxon>Ornithinimicrobium</taxon>
    </lineage>
</organism>
<feature type="transmembrane region" description="Helical" evidence="7">
    <location>
        <begin position="56"/>
        <end position="77"/>
    </location>
</feature>
<proteinExistence type="inferred from homology"/>
<gene>
    <name evidence="9" type="ORF">ACFFN0_02580</name>
</gene>
<evidence type="ECO:0000256" key="2">
    <source>
        <dbReference type="ARBA" id="ARBA00010792"/>
    </source>
</evidence>
<dbReference type="Proteomes" id="UP001589613">
    <property type="component" value="Unassembled WGS sequence"/>
</dbReference>